<dbReference type="PANTHER" id="PTHR30518">
    <property type="entry name" value="ENDOLYTIC MUREIN TRANSGLYCOSYLASE"/>
    <property type="match status" value="1"/>
</dbReference>
<dbReference type="EC" id="4.2.2.29" evidence="7"/>
<dbReference type="NCBIfam" id="TIGR00247">
    <property type="entry name" value="endolytic transglycosylase MltG"/>
    <property type="match status" value="1"/>
</dbReference>
<dbReference type="EMBL" id="QOQW01000031">
    <property type="protein sequence ID" value="RCK77850.1"/>
    <property type="molecule type" value="Genomic_DNA"/>
</dbReference>
<evidence type="ECO:0000256" key="4">
    <source>
        <dbReference type="ARBA" id="ARBA00023136"/>
    </source>
</evidence>
<keyword evidence="2 7" id="KW-0812">Transmembrane</keyword>
<name>A0A367ZIK3_9BACT</name>
<keyword evidence="4 7" id="KW-0472">Membrane</keyword>
<keyword evidence="1 7" id="KW-1003">Cell membrane</keyword>
<feature type="site" description="Important for catalytic activity" evidence="7">
    <location>
        <position position="221"/>
    </location>
</feature>
<protein>
    <recommendedName>
        <fullName evidence="7">Endolytic murein transglycosylase</fullName>
        <ecNumber evidence="7">4.2.2.29</ecNumber>
    </recommendedName>
    <alternativeName>
        <fullName evidence="7">Peptidoglycan lytic transglycosylase</fullName>
    </alternativeName>
    <alternativeName>
        <fullName evidence="7">Peptidoglycan polymerization terminase</fullName>
    </alternativeName>
</protein>
<dbReference type="GO" id="GO:0005886">
    <property type="term" value="C:plasma membrane"/>
    <property type="evidence" value="ECO:0007669"/>
    <property type="project" value="UniProtKB-UniRule"/>
</dbReference>
<dbReference type="GO" id="GO:0009252">
    <property type="term" value="P:peptidoglycan biosynthetic process"/>
    <property type="evidence" value="ECO:0007669"/>
    <property type="project" value="UniProtKB-UniRule"/>
</dbReference>
<dbReference type="GO" id="GO:0071555">
    <property type="term" value="P:cell wall organization"/>
    <property type="evidence" value="ECO:0007669"/>
    <property type="project" value="UniProtKB-KW"/>
</dbReference>
<evidence type="ECO:0000256" key="3">
    <source>
        <dbReference type="ARBA" id="ARBA00022989"/>
    </source>
</evidence>
<dbReference type="PANTHER" id="PTHR30518:SF2">
    <property type="entry name" value="ENDOLYTIC MUREIN TRANSGLYCOSYLASE"/>
    <property type="match status" value="1"/>
</dbReference>
<dbReference type="CDD" id="cd08010">
    <property type="entry name" value="MltG_like"/>
    <property type="match status" value="1"/>
</dbReference>
<comment type="catalytic activity">
    <reaction evidence="7">
        <text>a peptidoglycan chain = a peptidoglycan chain with N-acetyl-1,6-anhydromuramyl-[peptide] at the reducing end + a peptidoglycan chain with N-acetylglucosamine at the non-reducing end.</text>
        <dbReference type="EC" id="4.2.2.29"/>
    </reaction>
</comment>
<organism evidence="8 9">
    <name type="scientific">Candidatus Ozemobacter sibiricus</name>
    <dbReference type="NCBI Taxonomy" id="2268124"/>
    <lineage>
        <taxon>Bacteria</taxon>
        <taxon>Candidatus Ozemobacteria</taxon>
        <taxon>Candidatus Ozemobacterales</taxon>
        <taxon>Candidatus Ozemobacteraceae</taxon>
        <taxon>Candidatus Ozemobacter</taxon>
    </lineage>
</organism>
<keyword evidence="3 7" id="KW-1133">Transmembrane helix</keyword>
<evidence type="ECO:0000256" key="2">
    <source>
        <dbReference type="ARBA" id="ARBA00022692"/>
    </source>
</evidence>
<dbReference type="HAMAP" id="MF_02065">
    <property type="entry name" value="MltG"/>
    <property type="match status" value="1"/>
</dbReference>
<dbReference type="Gene3D" id="3.30.160.60">
    <property type="entry name" value="Classic Zinc Finger"/>
    <property type="match status" value="1"/>
</dbReference>
<dbReference type="Pfam" id="PF02618">
    <property type="entry name" value="YceG"/>
    <property type="match status" value="1"/>
</dbReference>
<keyword evidence="5 7" id="KW-0456">Lyase</keyword>
<proteinExistence type="inferred from homology"/>
<keyword evidence="6 7" id="KW-0961">Cell wall biogenesis/degradation</keyword>
<comment type="similarity">
    <text evidence="7">Belongs to the transglycosylase MltG family.</text>
</comment>
<dbReference type="Proteomes" id="UP000252355">
    <property type="component" value="Unassembled WGS sequence"/>
</dbReference>
<evidence type="ECO:0000313" key="8">
    <source>
        <dbReference type="EMBL" id="RCK77850.1"/>
    </source>
</evidence>
<sequence length="348" mass="38386">MRPLVLGLLGVALLVAGVGGGIAWWYLEASQPPAHALASPIKIDIPAGVNPRQIAGMLKEARVIRSALWFRVLIHWYGVAHRLQPGSFTFTGRETPEEVLGALLEPQTVTERVTIPEGLTLREIGLILESNGIVSAASFTAAINSPALLATVFPTWGPIPHAEGLAFPETYQFTPGMRAEEIARTMLELTRLTLERVASGPFPLGFSPYQACILASIVERETRLPEERPLVASVFLNRLERRMRLESCATVLYALPEFKDRLTNEDLKIDSPYNTYQNPGLPPTPIANFGKAALTAVASPAVTDFLFFVSDGAGGHRFSRTLAEHDRSKRLFFQERRRRQTHAQNADR</sequence>
<evidence type="ECO:0000256" key="5">
    <source>
        <dbReference type="ARBA" id="ARBA00023239"/>
    </source>
</evidence>
<evidence type="ECO:0000256" key="7">
    <source>
        <dbReference type="HAMAP-Rule" id="MF_02065"/>
    </source>
</evidence>
<evidence type="ECO:0000256" key="6">
    <source>
        <dbReference type="ARBA" id="ARBA00023316"/>
    </source>
</evidence>
<comment type="function">
    <text evidence="7">Functions as a peptidoglycan terminase that cleaves nascent peptidoglycan strands endolytically to terminate their elongation.</text>
</comment>
<evidence type="ECO:0000256" key="1">
    <source>
        <dbReference type="ARBA" id="ARBA00022475"/>
    </source>
</evidence>
<dbReference type="InterPro" id="IPR003770">
    <property type="entry name" value="MLTG-like"/>
</dbReference>
<comment type="caution">
    <text evidence="8">The sequence shown here is derived from an EMBL/GenBank/DDBJ whole genome shotgun (WGS) entry which is preliminary data.</text>
</comment>
<accession>A0A367ZIK3</accession>
<reference evidence="8 9" key="1">
    <citation type="submission" date="2018-05" db="EMBL/GenBank/DDBJ databases">
        <title>A metagenomic window into the 2 km-deep terrestrial subsurface aquifer revealed taxonomically and functionally diverse microbial community comprising novel uncultured bacterial lineages.</title>
        <authorList>
            <person name="Kadnikov V.V."/>
            <person name="Mardanov A.V."/>
            <person name="Beletsky A.V."/>
            <person name="Banks D."/>
            <person name="Pimenov N.V."/>
            <person name="Frank Y.A."/>
            <person name="Karnachuk O.V."/>
            <person name="Ravin N.V."/>
        </authorList>
    </citation>
    <scope>NUCLEOTIDE SEQUENCE [LARGE SCALE GENOMIC DNA]</scope>
    <source>
        <strain evidence="8">BY5</strain>
    </source>
</reference>
<gene>
    <name evidence="7" type="primary">mltG</name>
    <name evidence="8" type="ORF">OZSIB_2009</name>
</gene>
<dbReference type="AlphaFoldDB" id="A0A367ZIK3"/>
<dbReference type="GO" id="GO:0008932">
    <property type="term" value="F:lytic endotransglycosylase activity"/>
    <property type="evidence" value="ECO:0007669"/>
    <property type="project" value="UniProtKB-UniRule"/>
</dbReference>
<evidence type="ECO:0000313" key="9">
    <source>
        <dbReference type="Proteomes" id="UP000252355"/>
    </source>
</evidence>
<dbReference type="Gene3D" id="3.30.1490.480">
    <property type="entry name" value="Endolytic murein transglycosylase"/>
    <property type="match status" value="2"/>
</dbReference>